<comment type="catalytic activity">
    <reaction evidence="9">
        <text>glycyl-[protein] + reduced [flavodoxin] + S-adenosyl-L-methionine = glycin-2-yl radical-[protein] + semiquinone [flavodoxin] + 5'-deoxyadenosine + L-methionine + H(+)</text>
        <dbReference type="Rhea" id="RHEA:61976"/>
        <dbReference type="Rhea" id="RHEA-COMP:10622"/>
        <dbReference type="Rhea" id="RHEA-COMP:14480"/>
        <dbReference type="Rhea" id="RHEA-COMP:15993"/>
        <dbReference type="Rhea" id="RHEA-COMP:15994"/>
        <dbReference type="ChEBI" id="CHEBI:15378"/>
        <dbReference type="ChEBI" id="CHEBI:17319"/>
        <dbReference type="ChEBI" id="CHEBI:29947"/>
        <dbReference type="ChEBI" id="CHEBI:32722"/>
        <dbReference type="ChEBI" id="CHEBI:57618"/>
        <dbReference type="ChEBI" id="CHEBI:57844"/>
        <dbReference type="ChEBI" id="CHEBI:59789"/>
        <dbReference type="ChEBI" id="CHEBI:140311"/>
    </reaction>
</comment>
<dbReference type="InterPro" id="IPR017896">
    <property type="entry name" value="4Fe4S_Fe-S-bd"/>
</dbReference>
<dbReference type="InterPro" id="IPR007197">
    <property type="entry name" value="rSAM"/>
</dbReference>
<comment type="caution">
    <text evidence="12">The sequence shown here is derived from an EMBL/GenBank/DDBJ whole genome shotgun (WGS) entry which is preliminary data.</text>
</comment>
<gene>
    <name evidence="12" type="ORF">PBV87_05640</name>
</gene>
<keyword evidence="7" id="KW-0408">Iron</keyword>
<dbReference type="PROSITE" id="PS00198">
    <property type="entry name" value="4FE4S_FER_1"/>
    <property type="match status" value="1"/>
</dbReference>
<dbReference type="InterPro" id="IPR017900">
    <property type="entry name" value="4Fe4S_Fe_S_CS"/>
</dbReference>
<dbReference type="PANTHER" id="PTHR30352">
    <property type="entry name" value="PYRUVATE FORMATE-LYASE-ACTIVATING ENZYME"/>
    <property type="match status" value="1"/>
</dbReference>
<dbReference type="GO" id="GO:0016491">
    <property type="term" value="F:oxidoreductase activity"/>
    <property type="evidence" value="ECO:0007669"/>
    <property type="project" value="UniProtKB-KW"/>
</dbReference>
<keyword evidence="5" id="KW-0479">Metal-binding</keyword>
<dbReference type="SFLD" id="SFLDG01118">
    <property type="entry name" value="activating_enzymes__group_2"/>
    <property type="match status" value="1"/>
</dbReference>
<dbReference type="InterPro" id="IPR013785">
    <property type="entry name" value="Aldolase_TIM"/>
</dbReference>
<feature type="domain" description="4Fe-4S ferredoxin-type" evidence="10">
    <location>
        <begin position="78"/>
        <end position="107"/>
    </location>
</feature>
<keyword evidence="4" id="KW-0949">S-adenosyl-L-methionine</keyword>
<keyword evidence="13" id="KW-1185">Reference proteome</keyword>
<dbReference type="PIRSF" id="PIRSF000371">
    <property type="entry name" value="PFL_act_enz"/>
    <property type="match status" value="1"/>
</dbReference>
<dbReference type="Gene3D" id="3.20.20.70">
    <property type="entry name" value="Aldolase class I"/>
    <property type="match status" value="1"/>
</dbReference>
<evidence type="ECO:0000256" key="5">
    <source>
        <dbReference type="ARBA" id="ARBA00022723"/>
    </source>
</evidence>
<accession>A0AA42DKX3</accession>
<dbReference type="CDD" id="cd01335">
    <property type="entry name" value="Radical_SAM"/>
    <property type="match status" value="1"/>
</dbReference>
<sequence length="302" mass="33954">MTSYILDINRCSIYDGPGLRTSIFLKGCPLKCKWCHNPESQSFLPELRYMEAKCIDCRQCALVCTQGVHQFISQDGKLQHKVEHGQCIQCGACIKACPTGALEQVGKVMTVEEVMKIVKEDLPFYKKSKGGMTLSGGEPLSHPDFVLEILEACGQAGIHRCVETSGFGKRENLARIVDQVDLFLLDYKITGEASHLAYTGVSPKLIHENMNFLRKKGKKVILRCPIIPEINDTEEHLDGILYIAQHYPNIEHIELLPYHKLGVSKALQVGMNQETFREPTEVEKQKWLAYCQAKGCTTIQIN</sequence>
<dbReference type="GO" id="GO:0046872">
    <property type="term" value="F:metal ion binding"/>
    <property type="evidence" value="ECO:0007669"/>
    <property type="project" value="UniProtKB-KW"/>
</dbReference>
<evidence type="ECO:0000256" key="6">
    <source>
        <dbReference type="ARBA" id="ARBA00023002"/>
    </source>
</evidence>
<feature type="domain" description="Radical SAM core" evidence="11">
    <location>
        <begin position="14"/>
        <end position="297"/>
    </location>
</feature>
<dbReference type="Pfam" id="PF04055">
    <property type="entry name" value="Radical_SAM"/>
    <property type="match status" value="1"/>
</dbReference>
<dbReference type="InterPro" id="IPR040074">
    <property type="entry name" value="BssD/PflA/YjjW"/>
</dbReference>
<dbReference type="SFLD" id="SFLDG01066">
    <property type="entry name" value="organic_radical-activating_enz"/>
    <property type="match status" value="1"/>
</dbReference>
<dbReference type="SUPFAM" id="SSF54862">
    <property type="entry name" value="4Fe-4S ferredoxins"/>
    <property type="match status" value="1"/>
</dbReference>
<evidence type="ECO:0000259" key="10">
    <source>
        <dbReference type="PROSITE" id="PS51379"/>
    </source>
</evidence>
<dbReference type="PROSITE" id="PS51379">
    <property type="entry name" value="4FE4S_FER_2"/>
    <property type="match status" value="2"/>
</dbReference>
<feature type="domain" description="4Fe-4S ferredoxin-type" evidence="10">
    <location>
        <begin position="45"/>
        <end position="74"/>
    </location>
</feature>
<protein>
    <submittedName>
        <fullName evidence="12">Glycyl-radical enzyme activating protein</fullName>
    </submittedName>
</protein>
<dbReference type="PANTHER" id="PTHR30352:SF4">
    <property type="entry name" value="PYRUVATE FORMATE-LYASE 2-ACTIVATING ENZYME"/>
    <property type="match status" value="1"/>
</dbReference>
<dbReference type="InterPro" id="IPR001989">
    <property type="entry name" value="Radical_activat_CS"/>
</dbReference>
<dbReference type="Proteomes" id="UP001169242">
    <property type="component" value="Unassembled WGS sequence"/>
</dbReference>
<evidence type="ECO:0000313" key="12">
    <source>
        <dbReference type="EMBL" id="MDA3730980.1"/>
    </source>
</evidence>
<dbReference type="PROSITE" id="PS01087">
    <property type="entry name" value="RADICAL_ACTIVATING"/>
    <property type="match status" value="1"/>
</dbReference>
<organism evidence="12 13">
    <name type="scientific">Holtiella tumoricola</name>
    <dbReference type="NCBI Taxonomy" id="3018743"/>
    <lineage>
        <taxon>Bacteria</taxon>
        <taxon>Bacillati</taxon>
        <taxon>Bacillota</taxon>
        <taxon>Clostridia</taxon>
        <taxon>Lachnospirales</taxon>
        <taxon>Cellulosilyticaceae</taxon>
        <taxon>Holtiella</taxon>
    </lineage>
</organism>
<dbReference type="GO" id="GO:0051539">
    <property type="term" value="F:4 iron, 4 sulfur cluster binding"/>
    <property type="evidence" value="ECO:0007669"/>
    <property type="project" value="UniProtKB-KW"/>
</dbReference>
<dbReference type="SUPFAM" id="SSF102114">
    <property type="entry name" value="Radical SAM enzymes"/>
    <property type="match status" value="1"/>
</dbReference>
<evidence type="ECO:0000256" key="9">
    <source>
        <dbReference type="ARBA" id="ARBA00047365"/>
    </source>
</evidence>
<dbReference type="AlphaFoldDB" id="A0AA42DKX3"/>
<proteinExistence type="inferred from homology"/>
<reference evidence="12" key="1">
    <citation type="journal article" date="2023" name="Int. J. Syst. Evol. Microbiol.">
        <title>&lt;i&gt;Holtiella tumoricola&lt;/i&gt; gen. nov. sp. nov., isolated from a human clinical sample.</title>
        <authorList>
            <person name="Allen-Vercoe E."/>
            <person name="Daigneault M.C."/>
            <person name="Vancuren S.J."/>
            <person name="Cochrane K."/>
            <person name="O'Neal L.L."/>
            <person name="Sankaranarayanan K."/>
            <person name="Lawson P.A."/>
        </authorList>
    </citation>
    <scope>NUCLEOTIDE SEQUENCE</scope>
    <source>
        <strain evidence="12">CC70A</strain>
    </source>
</reference>
<dbReference type="Gene3D" id="3.30.70.20">
    <property type="match status" value="1"/>
</dbReference>
<evidence type="ECO:0000313" key="13">
    <source>
        <dbReference type="Proteomes" id="UP001169242"/>
    </source>
</evidence>
<keyword evidence="3" id="KW-0004">4Fe-4S</keyword>
<dbReference type="EMBL" id="JAQIFT010000021">
    <property type="protein sequence ID" value="MDA3730980.1"/>
    <property type="molecule type" value="Genomic_DNA"/>
</dbReference>
<evidence type="ECO:0000256" key="2">
    <source>
        <dbReference type="ARBA" id="ARBA00009777"/>
    </source>
</evidence>
<name>A0AA42DKX3_9FIRM</name>
<dbReference type="InterPro" id="IPR058240">
    <property type="entry name" value="rSAM_sf"/>
</dbReference>
<dbReference type="SFLD" id="SFLDS00029">
    <property type="entry name" value="Radical_SAM"/>
    <property type="match status" value="1"/>
</dbReference>
<comment type="similarity">
    <text evidence="2">Belongs to the organic radical-activating enzymes family.</text>
</comment>
<comment type="cofactor">
    <cofactor evidence="1">
        <name>[4Fe-4S] cluster</name>
        <dbReference type="ChEBI" id="CHEBI:49883"/>
    </cofactor>
</comment>
<dbReference type="InterPro" id="IPR012839">
    <property type="entry name" value="Organic_radical_activase"/>
</dbReference>
<evidence type="ECO:0000256" key="4">
    <source>
        <dbReference type="ARBA" id="ARBA00022691"/>
    </source>
</evidence>
<keyword evidence="6" id="KW-0560">Oxidoreductase</keyword>
<evidence type="ECO:0000256" key="1">
    <source>
        <dbReference type="ARBA" id="ARBA00001966"/>
    </source>
</evidence>
<evidence type="ECO:0000259" key="11">
    <source>
        <dbReference type="PROSITE" id="PS51918"/>
    </source>
</evidence>
<dbReference type="NCBIfam" id="TIGR02494">
    <property type="entry name" value="PFLE_PFLC"/>
    <property type="match status" value="1"/>
</dbReference>
<evidence type="ECO:0000256" key="3">
    <source>
        <dbReference type="ARBA" id="ARBA00022485"/>
    </source>
</evidence>
<evidence type="ECO:0000256" key="8">
    <source>
        <dbReference type="ARBA" id="ARBA00023014"/>
    </source>
</evidence>
<evidence type="ECO:0000256" key="7">
    <source>
        <dbReference type="ARBA" id="ARBA00023004"/>
    </source>
</evidence>
<dbReference type="InterPro" id="IPR034457">
    <property type="entry name" value="Organic_radical-activating"/>
</dbReference>
<dbReference type="RefSeq" id="WP_271011453.1">
    <property type="nucleotide sequence ID" value="NZ_JAQIFT010000021.1"/>
</dbReference>
<dbReference type="PROSITE" id="PS51918">
    <property type="entry name" value="RADICAL_SAM"/>
    <property type="match status" value="1"/>
</dbReference>
<keyword evidence="8" id="KW-0411">Iron-sulfur</keyword>